<dbReference type="OrthoDB" id="1938773at2"/>
<dbReference type="eggNOG" id="ENOG5034376">
    <property type="taxonomic scope" value="Bacteria"/>
</dbReference>
<evidence type="ECO:0008006" key="3">
    <source>
        <dbReference type="Google" id="ProtNLM"/>
    </source>
</evidence>
<dbReference type="AlphaFoldDB" id="A0A1B8RN42"/>
<dbReference type="RefSeq" id="WP_065254615.1">
    <property type="nucleotide sequence ID" value="NZ_JADNCW010000024.1"/>
</dbReference>
<reference evidence="1 2" key="1">
    <citation type="submission" date="2016-06" db="EMBL/GenBank/DDBJ databases">
        <authorList>
            <person name="Kjaerup R.B."/>
            <person name="Dalgaard T.S."/>
            <person name="Juul-Madsen H.R."/>
        </authorList>
    </citation>
    <scope>NUCLEOTIDE SEQUENCE [LARGE SCALE GENOMIC DNA]</scope>
    <source>
        <strain evidence="1 2">373-A1</strain>
    </source>
</reference>
<evidence type="ECO:0000313" key="2">
    <source>
        <dbReference type="Proteomes" id="UP000092714"/>
    </source>
</evidence>
<name>A0A1B8RN42_9CLOT</name>
<protein>
    <recommendedName>
        <fullName evidence="3">Membrane associated protein</fullName>
    </recommendedName>
</protein>
<proteinExistence type="predicted"/>
<dbReference type="NCBIfam" id="NF041287">
    <property type="entry name" value="lipo_GerS_rel"/>
    <property type="match status" value="1"/>
</dbReference>
<evidence type="ECO:0000313" key="1">
    <source>
        <dbReference type="EMBL" id="OBY10282.1"/>
    </source>
</evidence>
<dbReference type="EMBL" id="MAPZ01000022">
    <property type="protein sequence ID" value="OBY10282.1"/>
    <property type="molecule type" value="Genomic_DNA"/>
</dbReference>
<dbReference type="Proteomes" id="UP000092714">
    <property type="component" value="Unassembled WGS sequence"/>
</dbReference>
<organism evidence="1 2">
    <name type="scientific">Clostridium paraputrificum</name>
    <dbReference type="NCBI Taxonomy" id="29363"/>
    <lineage>
        <taxon>Bacteria</taxon>
        <taxon>Bacillati</taxon>
        <taxon>Bacillota</taxon>
        <taxon>Clostridia</taxon>
        <taxon>Eubacteriales</taxon>
        <taxon>Clostridiaceae</taxon>
        <taxon>Clostridium</taxon>
    </lineage>
</organism>
<accession>A0A1B8RN42</accession>
<keyword evidence="2" id="KW-1185">Reference proteome</keyword>
<comment type="caution">
    <text evidence="1">The sequence shown here is derived from an EMBL/GenBank/DDBJ whole genome shotgun (WGS) entry which is preliminary data.</text>
</comment>
<gene>
    <name evidence="1" type="ORF">CP373A1_11355</name>
</gene>
<sequence>MKSEKNLLNKIKERKVLLLLLLLIPFISIIAIIGFRHNYAPTNEEIIEYIKKSKAYTSKAEYKIKNSKGEYKEDTNIYYCKDVGMRIEFGQDRIKIYKDGYISMQDKGGKYELEKDFDSLYPLSFVSNLLCGDIEEINEGAEEWGDIQYLEIKVNLSNINDHMTSAKIYINKEDKTPIVTKIYDKDGKNRVDIVYKEFNYLKEIDKNLF</sequence>